<accession>W9CV91</accession>
<comment type="caution">
    <text evidence="1">The sequence shown here is derived from an EMBL/GenBank/DDBJ whole genome shotgun (WGS) entry which is preliminary data.</text>
</comment>
<evidence type="ECO:0000313" key="2">
    <source>
        <dbReference type="Proteomes" id="UP000019487"/>
    </source>
</evidence>
<dbReference type="AlphaFoldDB" id="W9CV91"/>
<gene>
    <name evidence="1" type="ORF">SBOR_1186</name>
</gene>
<proteinExistence type="predicted"/>
<organism evidence="1 2">
    <name type="scientific">Sclerotinia borealis (strain F-4128)</name>
    <dbReference type="NCBI Taxonomy" id="1432307"/>
    <lineage>
        <taxon>Eukaryota</taxon>
        <taxon>Fungi</taxon>
        <taxon>Dikarya</taxon>
        <taxon>Ascomycota</taxon>
        <taxon>Pezizomycotina</taxon>
        <taxon>Leotiomycetes</taxon>
        <taxon>Helotiales</taxon>
        <taxon>Sclerotiniaceae</taxon>
        <taxon>Sclerotinia</taxon>
    </lineage>
</organism>
<dbReference type="HOGENOM" id="CLU_2134998_0_0_1"/>
<keyword evidence="2" id="KW-1185">Reference proteome</keyword>
<evidence type="ECO:0000313" key="1">
    <source>
        <dbReference type="EMBL" id="ESZ98524.1"/>
    </source>
</evidence>
<sequence>MTLHYPQHSSDDPTAFLNFQFKQRRVRSGPSHSTVSLIMLRPRPSSIYTRIMELDRAYNVPSNAQALDKGNMAVKLHGMWVTIGREADHPSHYVASIMFNLRNFTRQSSWRPL</sequence>
<reference evidence="1 2" key="1">
    <citation type="journal article" date="2014" name="Genome Announc.">
        <title>Draft genome sequence of Sclerotinia borealis, a psychrophilic plant pathogenic fungus.</title>
        <authorList>
            <person name="Mardanov A.V."/>
            <person name="Beletsky A.V."/>
            <person name="Kadnikov V.V."/>
            <person name="Ignatov A.N."/>
            <person name="Ravin N.V."/>
        </authorList>
    </citation>
    <scope>NUCLEOTIDE SEQUENCE [LARGE SCALE GENOMIC DNA]</scope>
    <source>
        <strain evidence="2">F-4157</strain>
    </source>
</reference>
<dbReference type="Proteomes" id="UP000019487">
    <property type="component" value="Unassembled WGS sequence"/>
</dbReference>
<name>W9CV91_SCLBF</name>
<dbReference type="EMBL" id="AYSA01000041">
    <property type="protein sequence ID" value="ESZ98524.1"/>
    <property type="molecule type" value="Genomic_DNA"/>
</dbReference>
<protein>
    <submittedName>
        <fullName evidence="1">Uncharacterized protein</fullName>
    </submittedName>
</protein>